<proteinExistence type="predicted"/>
<feature type="region of interest" description="Disordered" evidence="1">
    <location>
        <begin position="231"/>
        <end position="381"/>
    </location>
</feature>
<feature type="compositionally biased region" description="Basic residues" evidence="1">
    <location>
        <begin position="365"/>
        <end position="374"/>
    </location>
</feature>
<dbReference type="AlphaFoldDB" id="A0A8H7KH38"/>
<dbReference type="Proteomes" id="UP000629468">
    <property type="component" value="Unassembled WGS sequence"/>
</dbReference>
<sequence>MNIDNNFTDYITEDIWHTPDPLSIDGVSTHQDLHFPCPPAFNVDVDILILLARDEIHTVEQQIRGERGQSPWGSNIWDYDPVIGRPESHWEAVGTGFHHNSWETSLTTNPDMCAMDWSCSSLRHEPSPNIPDYTFPMCGLYPPTSHQQPTEPSVNGPPPVCTNNYQQGLQWEEPIGDILQDFGGPLHATETFRTDAFRARVTGDIPGYAFAPSRAVGLPFVQPFPEMYLNRETERQSSQKSGTCPVLPSTTRTNPFSAEPSLHGKGTKSGVSTPLHLPEISQVDLPPATTKAQRKPSERVLRKRTPPKCQTSPADDATDCKATLGTFRSNLRNPPCKSEVTCSRKRSSPRTKKRSPSKATDSKQPQKKKRRKPSKSAASSSRVWQIRLARVGFVRTGGAFRCACGKSFRRGWDAGRHWTFAAIHKAQRQNSGDFSDSLRNLCANCGEVLSREDSLKRHRPKCGQRMKRQYKSGWNPKALGY</sequence>
<name>A0A8H7KH38_AGABI</name>
<reference evidence="2 3" key="1">
    <citation type="journal article" name="Sci. Rep.">
        <title>Telomere-to-telomere assembled and centromere annotated genomes of the two main subspecies of the button mushroom Agaricus bisporus reveal especially polymorphic chromosome ends.</title>
        <authorList>
            <person name="Sonnenberg A.S.M."/>
            <person name="Sedaghat-Telgerd N."/>
            <person name="Lavrijssen B."/>
            <person name="Ohm R.A."/>
            <person name="Hendrickx P.M."/>
            <person name="Scholtmeijer K."/>
            <person name="Baars J.J.P."/>
            <person name="van Peer A."/>
        </authorList>
    </citation>
    <scope>NUCLEOTIDE SEQUENCE [LARGE SCALE GENOMIC DNA]</scope>
    <source>
        <strain evidence="2 3">H119_p4</strain>
    </source>
</reference>
<evidence type="ECO:0000256" key="1">
    <source>
        <dbReference type="SAM" id="MobiDB-lite"/>
    </source>
</evidence>
<feature type="compositionally biased region" description="Basic residues" evidence="1">
    <location>
        <begin position="343"/>
        <end position="356"/>
    </location>
</feature>
<protein>
    <submittedName>
        <fullName evidence="2">Uncharacterized protein</fullName>
    </submittedName>
</protein>
<feature type="compositionally biased region" description="Polar residues" evidence="1">
    <location>
        <begin position="238"/>
        <end position="256"/>
    </location>
</feature>
<gene>
    <name evidence="2" type="ORF">Agabi119p4_4136</name>
</gene>
<comment type="caution">
    <text evidence="2">The sequence shown here is derived from an EMBL/GenBank/DDBJ whole genome shotgun (WGS) entry which is preliminary data.</text>
</comment>
<organism evidence="2 3">
    <name type="scientific">Agaricus bisporus var. burnettii</name>
    <dbReference type="NCBI Taxonomy" id="192524"/>
    <lineage>
        <taxon>Eukaryota</taxon>
        <taxon>Fungi</taxon>
        <taxon>Dikarya</taxon>
        <taxon>Basidiomycota</taxon>
        <taxon>Agaricomycotina</taxon>
        <taxon>Agaricomycetes</taxon>
        <taxon>Agaricomycetidae</taxon>
        <taxon>Agaricales</taxon>
        <taxon>Agaricineae</taxon>
        <taxon>Agaricaceae</taxon>
        <taxon>Agaricus</taxon>
    </lineage>
</organism>
<evidence type="ECO:0000313" key="2">
    <source>
        <dbReference type="EMBL" id="KAF7775743.1"/>
    </source>
</evidence>
<dbReference type="EMBL" id="JABXXO010000006">
    <property type="protein sequence ID" value="KAF7775743.1"/>
    <property type="molecule type" value="Genomic_DNA"/>
</dbReference>
<accession>A0A8H7KH38</accession>
<evidence type="ECO:0000313" key="3">
    <source>
        <dbReference type="Proteomes" id="UP000629468"/>
    </source>
</evidence>